<accession>A0A8S1WLV7</accession>
<feature type="signal peptide" evidence="1">
    <location>
        <begin position="1"/>
        <end position="25"/>
    </location>
</feature>
<reference evidence="2" key="1">
    <citation type="submission" date="2021-01" db="EMBL/GenBank/DDBJ databases">
        <authorList>
            <consortium name="Genoscope - CEA"/>
            <person name="William W."/>
        </authorList>
    </citation>
    <scope>NUCLEOTIDE SEQUENCE</scope>
</reference>
<keyword evidence="3" id="KW-1185">Reference proteome</keyword>
<organism evidence="2 3">
    <name type="scientific">Paramecium octaurelia</name>
    <dbReference type="NCBI Taxonomy" id="43137"/>
    <lineage>
        <taxon>Eukaryota</taxon>
        <taxon>Sar</taxon>
        <taxon>Alveolata</taxon>
        <taxon>Ciliophora</taxon>
        <taxon>Intramacronucleata</taxon>
        <taxon>Oligohymenophorea</taxon>
        <taxon>Peniculida</taxon>
        <taxon>Parameciidae</taxon>
        <taxon>Paramecium</taxon>
    </lineage>
</organism>
<dbReference type="EMBL" id="CAJJDP010000097">
    <property type="protein sequence ID" value="CAD8190623.1"/>
    <property type="molecule type" value="Genomic_DNA"/>
</dbReference>
<gene>
    <name evidence="2" type="ORF">POCTA_138.1.T0980008</name>
</gene>
<feature type="chain" id="PRO_5035913408" evidence="1">
    <location>
        <begin position="26"/>
        <end position="98"/>
    </location>
</feature>
<dbReference type="Proteomes" id="UP000683925">
    <property type="component" value="Unassembled WGS sequence"/>
</dbReference>
<protein>
    <submittedName>
        <fullName evidence="2">Uncharacterized protein</fullName>
    </submittedName>
</protein>
<dbReference type="AlphaFoldDB" id="A0A8S1WLV7"/>
<name>A0A8S1WLV7_PAROT</name>
<evidence type="ECO:0000313" key="3">
    <source>
        <dbReference type="Proteomes" id="UP000683925"/>
    </source>
</evidence>
<comment type="caution">
    <text evidence="2">The sequence shown here is derived from an EMBL/GenBank/DDBJ whole genome shotgun (WGS) entry which is preliminary data.</text>
</comment>
<proteinExistence type="predicted"/>
<evidence type="ECO:0000256" key="1">
    <source>
        <dbReference type="SAM" id="SignalP"/>
    </source>
</evidence>
<evidence type="ECO:0000313" key="2">
    <source>
        <dbReference type="EMBL" id="CAD8190623.1"/>
    </source>
</evidence>
<sequence length="98" mass="11794">MKTRGKSLLCTIIFIHILSLSYKQSYSIQRSSNNVDIPSISHHHHEFRKHPLSQPRILLYHHHHQGLVDRILNFALYLHNFQKYYYNPHKQCMQMDQA</sequence>
<keyword evidence="1" id="KW-0732">Signal</keyword>